<evidence type="ECO:0000256" key="1">
    <source>
        <dbReference type="ARBA" id="ARBA00010923"/>
    </source>
</evidence>
<dbReference type="GO" id="GO:0003677">
    <property type="term" value="F:DNA binding"/>
    <property type="evidence" value="ECO:0007669"/>
    <property type="project" value="UniProtKB-KW"/>
</dbReference>
<keyword evidence="2" id="KW-0680">Restriction system</keyword>
<evidence type="ECO:0000313" key="5">
    <source>
        <dbReference type="EMBL" id="ADV47578.1"/>
    </source>
</evidence>
<name>E6X8J1_CELAD</name>
<dbReference type="InterPro" id="IPR000055">
    <property type="entry name" value="Restrct_endonuc_typeI_TRD"/>
</dbReference>
<keyword evidence="6" id="KW-1185">Reference proteome</keyword>
<dbReference type="GO" id="GO:0009307">
    <property type="term" value="P:DNA restriction-modification system"/>
    <property type="evidence" value="ECO:0007669"/>
    <property type="project" value="UniProtKB-KW"/>
</dbReference>
<dbReference type="EMBL" id="CP002453">
    <property type="protein sequence ID" value="ADV47578.1"/>
    <property type="molecule type" value="Genomic_DNA"/>
</dbReference>
<feature type="domain" description="Type I restriction modification DNA specificity" evidence="4">
    <location>
        <begin position="6"/>
        <end position="152"/>
    </location>
</feature>
<dbReference type="OrthoDB" id="9816225at2"/>
<protein>
    <submittedName>
        <fullName evidence="5">Restriction modification system DNA specificity domain protein</fullName>
    </submittedName>
</protein>
<evidence type="ECO:0000256" key="3">
    <source>
        <dbReference type="ARBA" id="ARBA00023125"/>
    </source>
</evidence>
<proteinExistence type="inferred from homology"/>
<dbReference type="RefSeq" id="WP_013549075.1">
    <property type="nucleotide sequence ID" value="NC_014934.1"/>
</dbReference>
<gene>
    <name evidence="5" type="ordered locus">Celal_0228</name>
</gene>
<dbReference type="Proteomes" id="UP000008634">
    <property type="component" value="Chromosome"/>
</dbReference>
<comment type="similarity">
    <text evidence="1">Belongs to the type-I restriction system S methylase family.</text>
</comment>
<dbReference type="STRING" id="688270.Celal_0228"/>
<dbReference type="REBASE" id="31725">
    <property type="entry name" value="S.Cal14237III"/>
</dbReference>
<feature type="domain" description="Type I restriction modification DNA specificity" evidence="4">
    <location>
        <begin position="204"/>
        <end position="323"/>
    </location>
</feature>
<dbReference type="HOGENOM" id="CLU_021095_10_1_10"/>
<organism evidence="5 6">
    <name type="scientific">Cellulophaga algicola (strain DSM 14237 / IC166 / ACAM 630)</name>
    <dbReference type="NCBI Taxonomy" id="688270"/>
    <lineage>
        <taxon>Bacteria</taxon>
        <taxon>Pseudomonadati</taxon>
        <taxon>Bacteroidota</taxon>
        <taxon>Flavobacteriia</taxon>
        <taxon>Flavobacteriales</taxon>
        <taxon>Flavobacteriaceae</taxon>
        <taxon>Cellulophaga</taxon>
    </lineage>
</organism>
<dbReference type="PANTHER" id="PTHR30408:SF12">
    <property type="entry name" value="TYPE I RESTRICTION ENZYME MJAVIII SPECIFICITY SUBUNIT"/>
    <property type="match status" value="1"/>
</dbReference>
<accession>E6X8J1</accession>
<evidence type="ECO:0000259" key="4">
    <source>
        <dbReference type="Pfam" id="PF01420"/>
    </source>
</evidence>
<dbReference type="KEGG" id="cao:Celal_0228"/>
<dbReference type="eggNOG" id="COG0732">
    <property type="taxonomic scope" value="Bacteria"/>
</dbReference>
<reference evidence="5 6" key="1">
    <citation type="journal article" date="2010" name="Stand. Genomic Sci.">
        <title>Complete genome sequence of Cellulophaga algicola type strain (IC166).</title>
        <authorList>
            <person name="Abt B."/>
            <person name="Lu M."/>
            <person name="Misra M."/>
            <person name="Han C."/>
            <person name="Nolan M."/>
            <person name="Lucas S."/>
            <person name="Hammon N."/>
            <person name="Deshpande S."/>
            <person name="Cheng J.F."/>
            <person name="Tapia R."/>
            <person name="Goodwin L."/>
            <person name="Pitluck S."/>
            <person name="Liolios K."/>
            <person name="Pagani I."/>
            <person name="Ivanova N."/>
            <person name="Mavromatis K."/>
            <person name="Ovchinikova G."/>
            <person name="Pati A."/>
            <person name="Chen A."/>
            <person name="Palaniappan K."/>
            <person name="Land M."/>
            <person name="Hauser L."/>
            <person name="Chang Y.J."/>
            <person name="Jeffries C.D."/>
            <person name="Detter J.C."/>
            <person name="Brambilla E."/>
            <person name="Rohde M."/>
            <person name="Tindall B.J."/>
            <person name="Goker M."/>
            <person name="Woyke T."/>
            <person name="Bristow J."/>
            <person name="Eisen J.A."/>
            <person name="Markowitz V."/>
            <person name="Hugenholtz P."/>
            <person name="Kyrpides N.C."/>
            <person name="Klenk H.P."/>
            <person name="Lapidus A."/>
        </authorList>
    </citation>
    <scope>NUCLEOTIDE SEQUENCE [LARGE SCALE GENOMIC DNA]</scope>
    <source>
        <strain evidence="6">DSM 14237 / IC166 / ACAM 630</strain>
    </source>
</reference>
<dbReference type="AlphaFoldDB" id="E6X8J1"/>
<dbReference type="Gene3D" id="3.90.220.20">
    <property type="entry name" value="DNA methylase specificity domains"/>
    <property type="match status" value="2"/>
</dbReference>
<sequence>MITEKFNDLFRFAKKSKLKASDGSTKGEYPFLTSSQKITKRTDSPQFFEECLVFGNGGSANIHYLNEPFATTSHCYIAERKDKKVNIRFVYYYLSGNLHILERGFKGAGLKNISSKYIATLDIPILPIENQNKIVALLDKASALVQKREKSIAQLDELLRAQFLDMFGDPVMANKHDSVELKFYLKKIQIGPFGSQLHRKDYIKGGIPLVNPVNIIDNKIFPDNEITLTEEKYNSLPNYHLTEGDIIMARRGEMGRCGLITEIENNWFCGTGSLYLRPKNIEHSVFLLLALTEFNTIEYLNRNAKGVTMKNLNKTIISNIPIIKCEDHLILEFNSIYYSIQAQKETLIQSRTELEDLLNSLLQEAFKGKIEVSKEEVKKKDSIMSEIKKKEGEKVDITNLDLATFLGIPDEITSTREKWMFDLISLDEFYQFLLKDTFKKEEAFTLGNIEEKLHSFFYHSGDMDFPNANWQQMIFKFLEAKPPLLEQIFDKETAIVKLKLTDETFKA</sequence>
<evidence type="ECO:0000313" key="6">
    <source>
        <dbReference type="Proteomes" id="UP000008634"/>
    </source>
</evidence>
<dbReference type="InterPro" id="IPR052021">
    <property type="entry name" value="Type-I_RS_S_subunit"/>
</dbReference>
<dbReference type="SUPFAM" id="SSF116734">
    <property type="entry name" value="DNA methylase specificity domain"/>
    <property type="match status" value="2"/>
</dbReference>
<keyword evidence="3" id="KW-0238">DNA-binding</keyword>
<evidence type="ECO:0000256" key="2">
    <source>
        <dbReference type="ARBA" id="ARBA00022747"/>
    </source>
</evidence>
<dbReference type="PANTHER" id="PTHR30408">
    <property type="entry name" value="TYPE-1 RESTRICTION ENZYME ECOKI SPECIFICITY PROTEIN"/>
    <property type="match status" value="1"/>
</dbReference>
<dbReference type="Pfam" id="PF01420">
    <property type="entry name" value="Methylase_S"/>
    <property type="match status" value="2"/>
</dbReference>
<dbReference type="InterPro" id="IPR044946">
    <property type="entry name" value="Restrct_endonuc_typeI_TRD_sf"/>
</dbReference>